<keyword evidence="2" id="KW-1185">Reference proteome</keyword>
<accession>A0ABP4RLG6</accession>
<evidence type="ECO:0000313" key="2">
    <source>
        <dbReference type="Proteomes" id="UP001500064"/>
    </source>
</evidence>
<organism evidence="1 2">
    <name type="scientific">Nonomuraea maheshkhaliensis</name>
    <dbReference type="NCBI Taxonomy" id="419590"/>
    <lineage>
        <taxon>Bacteria</taxon>
        <taxon>Bacillati</taxon>
        <taxon>Actinomycetota</taxon>
        <taxon>Actinomycetes</taxon>
        <taxon>Streptosporangiales</taxon>
        <taxon>Streptosporangiaceae</taxon>
        <taxon>Nonomuraea</taxon>
    </lineage>
</organism>
<reference evidence="2" key="1">
    <citation type="journal article" date="2019" name="Int. J. Syst. Evol. Microbiol.">
        <title>The Global Catalogue of Microorganisms (GCM) 10K type strain sequencing project: providing services to taxonomists for standard genome sequencing and annotation.</title>
        <authorList>
            <consortium name="The Broad Institute Genomics Platform"/>
            <consortium name="The Broad Institute Genome Sequencing Center for Infectious Disease"/>
            <person name="Wu L."/>
            <person name="Ma J."/>
        </authorList>
    </citation>
    <scope>NUCLEOTIDE SEQUENCE [LARGE SCALE GENOMIC DNA]</scope>
    <source>
        <strain evidence="2">JCM 13929</strain>
    </source>
</reference>
<dbReference type="EMBL" id="BAAAMU010000050">
    <property type="protein sequence ID" value="GAA1654424.1"/>
    <property type="molecule type" value="Genomic_DNA"/>
</dbReference>
<proteinExistence type="predicted"/>
<dbReference type="Proteomes" id="UP001500064">
    <property type="component" value="Unassembled WGS sequence"/>
</dbReference>
<sequence length="141" mass="13429">MPPGRVTVILTQSPRAEMTFGDTVIAAVGAGVVGSSVGSSVGGSVVGSSVGGSVVGWLVVGVGLAGDVGLGVGVAARAVLVASRQAAAPDINAVTIRYMIASEGTVRGAGEHVLSSHSTAGWRPGSGAKVAACPPIGPASA</sequence>
<comment type="caution">
    <text evidence="1">The sequence shown here is derived from an EMBL/GenBank/DDBJ whole genome shotgun (WGS) entry which is preliminary data.</text>
</comment>
<evidence type="ECO:0000313" key="1">
    <source>
        <dbReference type="EMBL" id="GAA1654424.1"/>
    </source>
</evidence>
<protein>
    <submittedName>
        <fullName evidence="1">Uncharacterized protein</fullName>
    </submittedName>
</protein>
<name>A0ABP4RLG6_9ACTN</name>
<gene>
    <name evidence="1" type="ORF">GCM10009733_059700</name>
</gene>